<dbReference type="EMBL" id="CP012541">
    <property type="protein sequence ID" value="ALF48068.1"/>
    <property type="molecule type" value="Genomic_DNA"/>
</dbReference>
<protein>
    <submittedName>
        <fullName evidence="1">Uncharacterized protein</fullName>
    </submittedName>
</protein>
<reference evidence="2" key="1">
    <citation type="submission" date="2015-08" db="EMBL/GenBank/DDBJ databases">
        <title>Comparative genomics of the Campylobacter concisus group.</title>
        <authorList>
            <person name="Miller W.G."/>
            <person name="Yee E."/>
            <person name="Chapman M.H."/>
            <person name="Huynh S."/>
            <person name="Bono J.L."/>
            <person name="On S.L.W."/>
            <person name="St Leger J."/>
            <person name="Foster G."/>
            <person name="Parker C.T."/>
        </authorList>
    </citation>
    <scope>NUCLEOTIDE SEQUENCE [LARGE SCALE GENOMIC DNA]</scope>
    <source>
        <strain evidence="2">ATCC 33237</strain>
    </source>
</reference>
<dbReference type="KEGG" id="ccoc:CCON33237_1416"/>
<sequence>MFYFSESEQIYDSRTGKYFGEVLNTYSNGNYRSSIVMLYSVVICDLIYKLQELYDIYNDKKAKGILETIENSKNNGKTISEWENTLLEKITKETKLIDKSTEETLRHLKNLRNLSSHPALNDNYFLYEPDKDTTISLIRNIFLNIFIKPPIFINNIIEMLSEDMKNNKDIYKFAPDELEPFLKRKYFEKMHISMVQSVLKAYWKFCFKLNNDDCKENLSINLKVFNFLLKNYFYDLKNFITKDKVFKDIEKDRAFALCKILCKHQNLYALIGEDVKIKIDKEINDNDNAFFISWFKSNKRKHLEEIAAYKRYGNVTNGVIKLAFEEYANEGLKKEFLDILINIFLESSSFDSADKNFDICISPYLEKFDSTQFKNILNGSNKNSQIYDRRKSYGDNNKLISASLTFKKLDVNYDFKQYNNLKYDKGILIE</sequence>
<proteinExistence type="predicted"/>
<gene>
    <name evidence="1" type="ORF">CCON33237_1416</name>
</gene>
<name>A0A0M3V2K3_9BACT</name>
<dbReference type="Proteomes" id="UP000066049">
    <property type="component" value="Chromosome"/>
</dbReference>
<evidence type="ECO:0000313" key="2">
    <source>
        <dbReference type="Proteomes" id="UP000066049"/>
    </source>
</evidence>
<organism evidence="1 2">
    <name type="scientific">Campylobacter concisus</name>
    <dbReference type="NCBI Taxonomy" id="199"/>
    <lineage>
        <taxon>Bacteria</taxon>
        <taxon>Pseudomonadati</taxon>
        <taxon>Campylobacterota</taxon>
        <taxon>Epsilonproteobacteria</taxon>
        <taxon>Campylobacterales</taxon>
        <taxon>Campylobacteraceae</taxon>
        <taxon>Campylobacter</taxon>
    </lineage>
</organism>
<accession>A0A0M3V2K3</accession>
<dbReference type="AlphaFoldDB" id="A0A0M3V2K3"/>
<evidence type="ECO:0000313" key="1">
    <source>
        <dbReference type="EMBL" id="ALF48068.1"/>
    </source>
</evidence>
<dbReference type="RefSeq" id="WP_054197007.1">
    <property type="nucleotide sequence ID" value="NZ_CABMKQ010000042.1"/>
</dbReference>
<dbReference type="GeneID" id="28663096"/>
<dbReference type="PATRIC" id="fig|199.248.peg.1463"/>